<dbReference type="GO" id="GO:0050992">
    <property type="term" value="P:dimethylallyl diphosphate biosynthetic process"/>
    <property type="evidence" value="ECO:0007669"/>
    <property type="project" value="UniProtKB-UniRule"/>
</dbReference>
<feature type="binding site" evidence="5">
    <location>
        <position position="218"/>
    </location>
    <ligand>
        <name>(2E)-4-hydroxy-3-methylbut-2-enyl diphosphate</name>
        <dbReference type="ChEBI" id="CHEBI:128753"/>
    </ligand>
</feature>
<feature type="binding site" evidence="5">
    <location>
        <position position="12"/>
    </location>
    <ligand>
        <name>[4Fe-4S] cluster</name>
        <dbReference type="ChEBI" id="CHEBI:49883"/>
    </ligand>
</feature>
<feature type="binding site" evidence="5">
    <location>
        <position position="72"/>
    </location>
    <ligand>
        <name>isopentenyl diphosphate</name>
        <dbReference type="ChEBI" id="CHEBI:128769"/>
    </ligand>
</feature>
<reference evidence="6 7" key="1">
    <citation type="submission" date="2015-09" db="EMBL/GenBank/DDBJ databases">
        <authorList>
            <consortium name="Pathogen Informatics"/>
        </authorList>
    </citation>
    <scope>NUCLEOTIDE SEQUENCE [LARGE SCALE GENOMIC DNA]</scope>
    <source>
        <strain evidence="6 7">2789STDY5608828</strain>
    </source>
</reference>
<dbReference type="GeneID" id="83708752"/>
<dbReference type="GO" id="GO:0051745">
    <property type="term" value="F:4-hydroxy-3-methylbut-2-enyl diphosphate reductase activity"/>
    <property type="evidence" value="ECO:0007669"/>
    <property type="project" value="UniProtKB-UniRule"/>
</dbReference>
<comment type="pathway">
    <text evidence="5">Isoprenoid biosynthesis; dimethylallyl diphosphate biosynthesis; dimethylallyl diphosphate from (2E)-4-hydroxy-3-methylbutenyl diphosphate: step 1/1.</text>
</comment>
<feature type="active site" description="Proton donor" evidence="5">
    <location>
        <position position="124"/>
    </location>
</feature>
<feature type="binding site" evidence="5">
    <location>
        <position position="122"/>
    </location>
    <ligand>
        <name>dimethylallyl diphosphate</name>
        <dbReference type="ChEBI" id="CHEBI:57623"/>
    </ligand>
</feature>
<feature type="binding site" evidence="5">
    <location>
        <position position="40"/>
    </location>
    <ligand>
        <name>isopentenyl diphosphate</name>
        <dbReference type="ChEBI" id="CHEBI:128769"/>
    </ligand>
</feature>
<dbReference type="GO" id="GO:0051539">
    <property type="term" value="F:4 iron, 4 sulfur cluster binding"/>
    <property type="evidence" value="ECO:0007669"/>
    <property type="project" value="UniProtKB-UniRule"/>
</dbReference>
<feature type="binding site" evidence="5">
    <location>
        <position position="259"/>
    </location>
    <ligand>
        <name>isopentenyl diphosphate</name>
        <dbReference type="ChEBI" id="CHEBI:128769"/>
    </ligand>
</feature>
<accession>A0A174B4A5</accession>
<dbReference type="GO" id="GO:0016114">
    <property type="term" value="P:terpenoid biosynthetic process"/>
    <property type="evidence" value="ECO:0007669"/>
    <property type="project" value="UniProtKB-UniRule"/>
</dbReference>
<dbReference type="Pfam" id="PF02401">
    <property type="entry name" value="LYTB"/>
    <property type="match status" value="1"/>
</dbReference>
<feature type="binding site" evidence="5">
    <location>
        <position position="122"/>
    </location>
    <ligand>
        <name>(2E)-4-hydroxy-3-methylbut-2-enyl diphosphate</name>
        <dbReference type="ChEBI" id="CHEBI:128753"/>
    </ligand>
</feature>
<dbReference type="UniPathway" id="UPA00056">
    <property type="reaction ID" value="UER00097"/>
</dbReference>
<comment type="cofactor">
    <cofactor evidence="5">
        <name>[4Fe-4S] cluster</name>
        <dbReference type="ChEBI" id="CHEBI:49883"/>
    </cofactor>
    <text evidence="5">Binds 1 [4Fe-4S] cluster per subunit.</text>
</comment>
<comment type="function">
    <text evidence="5">Catalyzes the conversion of 1-hydroxy-2-methyl-2-(E)-butenyl 4-diphosphate (HMBPP) into a mixture of isopentenyl diphosphate (IPP) and dimethylallyl diphosphate (DMAPP). Acts in the terminal step of the DOXP/MEP pathway for isoprenoid precursor biosynthesis.</text>
</comment>
<feature type="binding site" evidence="5">
    <location>
        <position position="259"/>
    </location>
    <ligand>
        <name>dimethylallyl diphosphate</name>
        <dbReference type="ChEBI" id="CHEBI:57623"/>
    </ligand>
</feature>
<evidence type="ECO:0000313" key="6">
    <source>
        <dbReference type="EMBL" id="CUN94590.1"/>
    </source>
</evidence>
<dbReference type="GO" id="GO:0046872">
    <property type="term" value="F:metal ion binding"/>
    <property type="evidence" value="ECO:0007669"/>
    <property type="project" value="UniProtKB-KW"/>
</dbReference>
<dbReference type="EC" id="1.17.7.4" evidence="5"/>
<dbReference type="UniPathway" id="UPA00059">
    <property type="reaction ID" value="UER00105"/>
</dbReference>
<evidence type="ECO:0000256" key="1">
    <source>
        <dbReference type="ARBA" id="ARBA00022485"/>
    </source>
</evidence>
<keyword evidence="5" id="KW-0414">Isoprene biosynthesis</keyword>
<feature type="binding site" evidence="5">
    <location>
        <position position="188"/>
    </location>
    <ligand>
        <name>[4Fe-4S] cluster</name>
        <dbReference type="ChEBI" id="CHEBI:49883"/>
    </ligand>
</feature>
<feature type="binding site" evidence="5">
    <location>
        <position position="72"/>
    </location>
    <ligand>
        <name>(2E)-4-hydroxy-3-methylbut-2-enyl diphosphate</name>
        <dbReference type="ChEBI" id="CHEBI:128753"/>
    </ligand>
</feature>
<keyword evidence="1 5" id="KW-0004">4Fe-4S</keyword>
<keyword evidence="7" id="KW-1185">Reference proteome</keyword>
<feature type="binding site" evidence="5">
    <location>
        <position position="216"/>
    </location>
    <ligand>
        <name>(2E)-4-hydroxy-3-methylbut-2-enyl diphosphate</name>
        <dbReference type="ChEBI" id="CHEBI:128753"/>
    </ligand>
</feature>
<dbReference type="PANTHER" id="PTHR30426">
    <property type="entry name" value="4-HYDROXY-3-METHYLBUT-2-ENYL DIPHOSPHATE REDUCTASE"/>
    <property type="match status" value="1"/>
</dbReference>
<dbReference type="Gene3D" id="3.40.1010.20">
    <property type="entry name" value="4-hydroxy-3-methylbut-2-enyl diphosphate reductase, catalytic domain"/>
    <property type="match status" value="2"/>
</dbReference>
<proteinExistence type="inferred from homology"/>
<dbReference type="HAMAP" id="MF_00191">
    <property type="entry name" value="IspH"/>
    <property type="match status" value="1"/>
</dbReference>
<dbReference type="InterPro" id="IPR003451">
    <property type="entry name" value="LytB/IspH"/>
</dbReference>
<keyword evidence="2 5" id="KW-0479">Metal-binding</keyword>
<feature type="binding site" evidence="5">
    <location>
        <position position="218"/>
    </location>
    <ligand>
        <name>isopentenyl diphosphate</name>
        <dbReference type="ChEBI" id="CHEBI:128769"/>
    </ligand>
</feature>
<dbReference type="PANTHER" id="PTHR30426:SF0">
    <property type="entry name" value="4-HYDROXY-3-METHYLBUT-2-ENYL DIPHOSPHATE REDUCTASE"/>
    <property type="match status" value="1"/>
</dbReference>
<comment type="catalytic activity">
    <reaction evidence="5">
        <text>dimethylallyl diphosphate + 2 oxidized [2Fe-2S]-[ferredoxin] + H2O = (2E)-4-hydroxy-3-methylbut-2-enyl diphosphate + 2 reduced [2Fe-2S]-[ferredoxin] + 2 H(+)</text>
        <dbReference type="Rhea" id="RHEA:24825"/>
        <dbReference type="Rhea" id="RHEA-COMP:10000"/>
        <dbReference type="Rhea" id="RHEA-COMP:10001"/>
        <dbReference type="ChEBI" id="CHEBI:15377"/>
        <dbReference type="ChEBI" id="CHEBI:15378"/>
        <dbReference type="ChEBI" id="CHEBI:33737"/>
        <dbReference type="ChEBI" id="CHEBI:33738"/>
        <dbReference type="ChEBI" id="CHEBI:57623"/>
        <dbReference type="ChEBI" id="CHEBI:128753"/>
        <dbReference type="EC" id="1.17.7.4"/>
    </reaction>
</comment>
<comment type="caution">
    <text evidence="5">Lacks conserved residue(s) required for the propagation of feature annotation.</text>
</comment>
<dbReference type="Gene3D" id="3.40.50.11270">
    <property type="match status" value="1"/>
</dbReference>
<sequence length="275" mass="30291">MEVILADYLGFCYGVKRAIKIARENASADGTACTLGPIIHNPQMVDRLRREGVGSVDSLEEMEKGTVIIRSHGVGPAVYDEAKARGLELVDATCPHVKKAQLSAKELVDEGYSVVIIGEKNHPEVKSIFEWSSGRAQIIETEEEADGIEPCGKLGIVCQTTFSGARFRQIVMRLLEKSRDIKILRTICTATDQRQAAAIDLASKVDLMLVIGGKNSANTTRLAQLCSEKCLTYHIETAAELHDEWFDKIKKIGITAGASTPDWIIKEVYKKCQNR</sequence>
<evidence type="ECO:0000256" key="2">
    <source>
        <dbReference type="ARBA" id="ARBA00022723"/>
    </source>
</evidence>
<comment type="similarity">
    <text evidence="5">Belongs to the IspH family.</text>
</comment>
<protein>
    <recommendedName>
        <fullName evidence="5">4-hydroxy-3-methylbut-2-enyl diphosphate reductase</fullName>
        <shortName evidence="5">HMBPP reductase</shortName>
        <ecNumber evidence="5">1.17.7.4</ecNumber>
    </recommendedName>
</protein>
<dbReference type="STRING" id="187979.ERS852385_01757"/>
<evidence type="ECO:0000313" key="7">
    <source>
        <dbReference type="Proteomes" id="UP000095546"/>
    </source>
</evidence>
<dbReference type="eggNOG" id="COG0761">
    <property type="taxonomic scope" value="Bacteria"/>
</dbReference>
<feature type="binding site" evidence="5">
    <location>
        <position position="218"/>
    </location>
    <ligand>
        <name>dimethylallyl diphosphate</name>
        <dbReference type="ChEBI" id="CHEBI:57623"/>
    </ligand>
</feature>
<dbReference type="AlphaFoldDB" id="A0A174B4A5"/>
<dbReference type="GO" id="GO:0019288">
    <property type="term" value="P:isopentenyl diphosphate biosynthetic process, methylerythritol 4-phosphate pathway"/>
    <property type="evidence" value="ECO:0007669"/>
    <property type="project" value="UniProtKB-UniRule"/>
</dbReference>
<dbReference type="NCBIfam" id="TIGR00216">
    <property type="entry name" value="ispH_lytB"/>
    <property type="match status" value="1"/>
</dbReference>
<feature type="binding site" evidence="5">
    <location>
        <position position="122"/>
    </location>
    <ligand>
        <name>isopentenyl diphosphate</name>
        <dbReference type="ChEBI" id="CHEBI:128769"/>
    </ligand>
</feature>
<keyword evidence="3 5" id="KW-0408">Iron</keyword>
<evidence type="ECO:0000256" key="5">
    <source>
        <dbReference type="HAMAP-Rule" id="MF_00191"/>
    </source>
</evidence>
<feature type="binding site" evidence="5">
    <location>
        <position position="216"/>
    </location>
    <ligand>
        <name>isopentenyl diphosphate</name>
        <dbReference type="ChEBI" id="CHEBI:128769"/>
    </ligand>
</feature>
<feature type="binding site" evidence="5">
    <location>
        <position position="160"/>
    </location>
    <ligand>
        <name>(2E)-4-hydroxy-3-methylbut-2-enyl diphosphate</name>
        <dbReference type="ChEBI" id="CHEBI:128753"/>
    </ligand>
</feature>
<keyword evidence="5 6" id="KW-0560">Oxidoreductase</keyword>
<evidence type="ECO:0000256" key="4">
    <source>
        <dbReference type="ARBA" id="ARBA00023014"/>
    </source>
</evidence>
<keyword evidence="4 5" id="KW-0411">Iron-sulfur</keyword>
<feature type="binding site" evidence="5">
    <location>
        <position position="216"/>
    </location>
    <ligand>
        <name>dimethylallyl diphosphate</name>
        <dbReference type="ChEBI" id="CHEBI:57623"/>
    </ligand>
</feature>
<feature type="binding site" evidence="5">
    <location>
        <position position="40"/>
    </location>
    <ligand>
        <name>(2E)-4-hydroxy-3-methylbut-2-enyl diphosphate</name>
        <dbReference type="ChEBI" id="CHEBI:128753"/>
    </ligand>
</feature>
<dbReference type="NCBIfam" id="NF002187">
    <property type="entry name" value="PRK01045.1-1"/>
    <property type="match status" value="1"/>
</dbReference>
<feature type="binding site" evidence="5">
    <location>
        <position position="40"/>
    </location>
    <ligand>
        <name>dimethylallyl diphosphate</name>
        <dbReference type="ChEBI" id="CHEBI:57623"/>
    </ligand>
</feature>
<dbReference type="Proteomes" id="UP000095546">
    <property type="component" value="Unassembled WGS sequence"/>
</dbReference>
<evidence type="ECO:0000256" key="3">
    <source>
        <dbReference type="ARBA" id="ARBA00023004"/>
    </source>
</evidence>
<dbReference type="EMBL" id="CYYU01000015">
    <property type="protein sequence ID" value="CUN94590.1"/>
    <property type="molecule type" value="Genomic_DNA"/>
</dbReference>
<comment type="catalytic activity">
    <reaction evidence="5">
        <text>isopentenyl diphosphate + 2 oxidized [2Fe-2S]-[ferredoxin] + H2O = (2E)-4-hydroxy-3-methylbut-2-enyl diphosphate + 2 reduced [2Fe-2S]-[ferredoxin] + 2 H(+)</text>
        <dbReference type="Rhea" id="RHEA:24488"/>
        <dbReference type="Rhea" id="RHEA-COMP:10000"/>
        <dbReference type="Rhea" id="RHEA-COMP:10001"/>
        <dbReference type="ChEBI" id="CHEBI:15377"/>
        <dbReference type="ChEBI" id="CHEBI:15378"/>
        <dbReference type="ChEBI" id="CHEBI:33737"/>
        <dbReference type="ChEBI" id="CHEBI:33738"/>
        <dbReference type="ChEBI" id="CHEBI:128753"/>
        <dbReference type="ChEBI" id="CHEBI:128769"/>
        <dbReference type="EC" id="1.17.7.4"/>
    </reaction>
</comment>
<dbReference type="RefSeq" id="WP_036375204.1">
    <property type="nucleotide sequence ID" value="NZ_CABIWZ010000015.1"/>
</dbReference>
<dbReference type="OrthoDB" id="9804077at2"/>
<name>A0A174B4A5_9FIRM</name>
<feature type="binding site" evidence="5">
    <location>
        <position position="94"/>
    </location>
    <ligand>
        <name>[4Fe-4S] cluster</name>
        <dbReference type="ChEBI" id="CHEBI:49883"/>
    </ligand>
</feature>
<dbReference type="CDD" id="cd13944">
    <property type="entry name" value="lytB_ispH"/>
    <property type="match status" value="1"/>
</dbReference>
<comment type="pathway">
    <text evidence="5">Isoprenoid biosynthesis; isopentenyl diphosphate biosynthesis via DXP pathway; isopentenyl diphosphate from 1-deoxy-D-xylulose 5-phosphate: step 6/6.</text>
</comment>
<organism evidence="6 7">
    <name type="scientific">Mitsuokella jalaludinii</name>
    <dbReference type="NCBI Taxonomy" id="187979"/>
    <lineage>
        <taxon>Bacteria</taxon>
        <taxon>Bacillati</taxon>
        <taxon>Bacillota</taxon>
        <taxon>Negativicutes</taxon>
        <taxon>Selenomonadales</taxon>
        <taxon>Selenomonadaceae</taxon>
        <taxon>Mitsuokella</taxon>
    </lineage>
</organism>
<feature type="binding site" evidence="5">
    <location>
        <position position="259"/>
    </location>
    <ligand>
        <name>(2E)-4-hydroxy-3-methylbut-2-enyl diphosphate</name>
        <dbReference type="ChEBI" id="CHEBI:128753"/>
    </ligand>
</feature>
<feature type="binding site" evidence="5">
    <location>
        <position position="72"/>
    </location>
    <ligand>
        <name>dimethylallyl diphosphate</name>
        <dbReference type="ChEBI" id="CHEBI:57623"/>
    </ligand>
</feature>
<gene>
    <name evidence="5 6" type="primary">ispH</name>
    <name evidence="6" type="ORF">ERS852385_01757</name>
</gene>